<dbReference type="InterPro" id="IPR029058">
    <property type="entry name" value="AB_hydrolase_fold"/>
</dbReference>
<proteinExistence type="inferred from homology"/>
<evidence type="ECO:0000256" key="1">
    <source>
        <dbReference type="ARBA" id="ARBA00010088"/>
    </source>
</evidence>
<dbReference type="Proteomes" id="UP000319094">
    <property type="component" value="Unassembled WGS sequence"/>
</dbReference>
<dbReference type="PRINTS" id="PR00793">
    <property type="entry name" value="PROAMNOPTASE"/>
</dbReference>
<sequence>MTDWYPIGMRLVARDLWVTVPLDWNEPEGETIRVFAREVVSAANRDADLPLLVFLQGGPGGKSPRPLDADGWIGDAVTKFRVILPDQRGTGRSTPLGAGDFDGLDAAAGARLLALHRQDSIVRDFEALREAHFPGRQWWTLGQSYGGFLTLQYLSHFPESIVASAITGGLPSIDPDPEVVYSRTFPRIAEKNRQFRERHPHLVERIARVADLLEREDVRLPGGDRLTVRRLQTLGLDFGMKPGFDRVHWIFDEAFVDEAETRLSEVFLATVEAETAFLTNPLFIALQEAIYGPGPSAWAAQRERESRPEFAESARPLNFTGETVFPWMFEEISGLTGFRAAVEHLAANEQPIAMYDHDRLARNEVPVEAAVYYDDMYVDAQLSLDTASRVRGVHAWVTNEFEHDGLRLGDVAERLFAALEQRLGGTARSRD</sequence>
<evidence type="ECO:0000313" key="4">
    <source>
        <dbReference type="EMBL" id="TQL42782.1"/>
    </source>
</evidence>
<dbReference type="GO" id="GO:0006508">
    <property type="term" value="P:proteolysis"/>
    <property type="evidence" value="ECO:0007669"/>
    <property type="project" value="InterPro"/>
</dbReference>
<comment type="caution">
    <text evidence="4">The sequence shown here is derived from an EMBL/GenBank/DDBJ whole genome shotgun (WGS) entry which is preliminary data.</text>
</comment>
<feature type="domain" description="AB hydrolase-1" evidence="3">
    <location>
        <begin position="50"/>
        <end position="198"/>
    </location>
</feature>
<dbReference type="Pfam" id="PF00561">
    <property type="entry name" value="Abhydrolase_1"/>
    <property type="match status" value="1"/>
</dbReference>
<comment type="similarity">
    <text evidence="1">Belongs to the peptidase S33 family.</text>
</comment>
<dbReference type="PANTHER" id="PTHR43248:SF2">
    <property type="entry name" value="PROLYL AMINOPEPTIDASE"/>
    <property type="match status" value="1"/>
</dbReference>
<dbReference type="AlphaFoldDB" id="A0A542Y3Y3"/>
<dbReference type="SUPFAM" id="SSF53474">
    <property type="entry name" value="alpha/beta-Hydrolases"/>
    <property type="match status" value="1"/>
</dbReference>
<evidence type="ECO:0000259" key="3">
    <source>
        <dbReference type="Pfam" id="PF00561"/>
    </source>
</evidence>
<evidence type="ECO:0000256" key="2">
    <source>
        <dbReference type="ARBA" id="ARBA00022801"/>
    </source>
</evidence>
<keyword evidence="2 4" id="KW-0378">Hydrolase</keyword>
<protein>
    <submittedName>
        <fullName evidence="4">Alpha/beta hydrolase family protein</fullName>
    </submittedName>
</protein>
<dbReference type="RefSeq" id="WP_141886185.1">
    <property type="nucleotide sequence ID" value="NZ_BAAAUY010000009.1"/>
</dbReference>
<keyword evidence="5" id="KW-1185">Reference proteome</keyword>
<dbReference type="InterPro" id="IPR002410">
    <property type="entry name" value="Peptidase_S33"/>
</dbReference>
<accession>A0A542Y3Y3</accession>
<name>A0A542Y3Y3_9MICO</name>
<dbReference type="STRING" id="55969.SD72_11600"/>
<reference evidence="4 5" key="1">
    <citation type="submission" date="2019-06" db="EMBL/GenBank/DDBJ databases">
        <title>Sequencing the genomes of 1000 actinobacteria strains.</title>
        <authorList>
            <person name="Klenk H.-P."/>
        </authorList>
    </citation>
    <scope>NUCLEOTIDE SEQUENCE [LARGE SCALE GENOMIC DNA]</scope>
    <source>
        <strain evidence="4 5">DSM 8803</strain>
    </source>
</reference>
<dbReference type="Gene3D" id="3.40.50.1820">
    <property type="entry name" value="alpha/beta hydrolase"/>
    <property type="match status" value="1"/>
</dbReference>
<dbReference type="InterPro" id="IPR000073">
    <property type="entry name" value="AB_hydrolase_1"/>
</dbReference>
<organism evidence="4 5">
    <name type="scientific">Leucobacter komagatae</name>
    <dbReference type="NCBI Taxonomy" id="55969"/>
    <lineage>
        <taxon>Bacteria</taxon>
        <taxon>Bacillati</taxon>
        <taxon>Actinomycetota</taxon>
        <taxon>Actinomycetes</taxon>
        <taxon>Micrococcales</taxon>
        <taxon>Microbacteriaceae</taxon>
        <taxon>Leucobacter</taxon>
    </lineage>
</organism>
<evidence type="ECO:0000313" key="5">
    <source>
        <dbReference type="Proteomes" id="UP000319094"/>
    </source>
</evidence>
<gene>
    <name evidence="4" type="ORF">FB468_0790</name>
</gene>
<dbReference type="PANTHER" id="PTHR43248">
    <property type="entry name" value="2-SUCCINYL-6-HYDROXY-2,4-CYCLOHEXADIENE-1-CARBOXYLATE SYNTHASE"/>
    <property type="match status" value="1"/>
</dbReference>
<dbReference type="EMBL" id="VFON01000001">
    <property type="protein sequence ID" value="TQL42782.1"/>
    <property type="molecule type" value="Genomic_DNA"/>
</dbReference>
<dbReference type="GO" id="GO:0004177">
    <property type="term" value="F:aminopeptidase activity"/>
    <property type="evidence" value="ECO:0007669"/>
    <property type="project" value="UniProtKB-EC"/>
</dbReference>
<dbReference type="OrthoDB" id="9796770at2"/>
<dbReference type="InterPro" id="IPR051601">
    <property type="entry name" value="Serine_prot/Carboxylest_S33"/>
</dbReference>